<comment type="similarity">
    <text evidence="1 6">Belongs to the NusB family.</text>
</comment>
<keyword evidence="2 6" id="KW-0889">Transcription antitermination</keyword>
<dbReference type="SUPFAM" id="SSF48013">
    <property type="entry name" value="NusB-like"/>
    <property type="match status" value="1"/>
</dbReference>
<dbReference type="GO" id="GO:0031564">
    <property type="term" value="P:transcription antitermination"/>
    <property type="evidence" value="ECO:0007669"/>
    <property type="project" value="UniProtKB-KW"/>
</dbReference>
<reference evidence="9 10" key="2">
    <citation type="submission" date="2010-03" db="EMBL/GenBank/DDBJ databases">
        <authorList>
            <person name="Pajon A."/>
        </authorList>
    </citation>
    <scope>NUCLEOTIDE SEQUENCE [LARGE SCALE GENOMIC DNA]</scope>
    <source>
        <strain evidence="9 10">SGP1</strain>
    </source>
</reference>
<proteinExistence type="inferred from homology"/>
<evidence type="ECO:0000256" key="4">
    <source>
        <dbReference type="ARBA" id="ARBA00023015"/>
    </source>
</evidence>
<evidence type="ECO:0000256" key="3">
    <source>
        <dbReference type="ARBA" id="ARBA00022884"/>
    </source>
</evidence>
<dbReference type="GO" id="GO:0005829">
    <property type="term" value="C:cytosol"/>
    <property type="evidence" value="ECO:0007669"/>
    <property type="project" value="TreeGrafter"/>
</dbReference>
<feature type="domain" description="NusB/RsmB/TIM44" evidence="8">
    <location>
        <begin position="28"/>
        <end position="159"/>
    </location>
</feature>
<dbReference type="GO" id="GO:0003723">
    <property type="term" value="F:RNA binding"/>
    <property type="evidence" value="ECO:0007669"/>
    <property type="project" value="UniProtKB-UniRule"/>
</dbReference>
<dbReference type="RefSeq" id="WP_015556205.1">
    <property type="nucleotide sequence ID" value="NC_021038.1"/>
</dbReference>
<comment type="function">
    <text evidence="6">Involved in transcription antitermination. Required for transcription of ribosomal RNA (rRNA) genes. Binds specifically to the boxA antiterminator sequence of the ribosomal RNA (rrn) operons.</text>
</comment>
<dbReference type="Proteomes" id="UP000008957">
    <property type="component" value="Chromosome"/>
</dbReference>
<dbReference type="KEGG" id="sbr:SY1_07150"/>
<evidence type="ECO:0000256" key="5">
    <source>
        <dbReference type="ARBA" id="ARBA00023163"/>
    </source>
</evidence>
<dbReference type="PANTHER" id="PTHR11078:SF3">
    <property type="entry name" value="ANTITERMINATION NUSB DOMAIN-CONTAINING PROTEIN"/>
    <property type="match status" value="1"/>
</dbReference>
<name>A0AB94IWF4_9BACT</name>
<dbReference type="InterPro" id="IPR035926">
    <property type="entry name" value="NusB-like_sf"/>
</dbReference>
<evidence type="ECO:0000256" key="1">
    <source>
        <dbReference type="ARBA" id="ARBA00005952"/>
    </source>
</evidence>
<dbReference type="InterPro" id="IPR006027">
    <property type="entry name" value="NusB_RsmB_TIM44"/>
</dbReference>
<keyword evidence="4 6" id="KW-0805">Transcription regulation</keyword>
<accession>A0AB94IWF4</accession>
<evidence type="ECO:0000256" key="6">
    <source>
        <dbReference type="HAMAP-Rule" id="MF_00073"/>
    </source>
</evidence>
<dbReference type="Pfam" id="PF01029">
    <property type="entry name" value="NusB"/>
    <property type="match status" value="1"/>
</dbReference>
<dbReference type="GO" id="GO:0006353">
    <property type="term" value="P:DNA-templated transcription termination"/>
    <property type="evidence" value="ECO:0007669"/>
    <property type="project" value="UniProtKB-UniRule"/>
</dbReference>
<dbReference type="EMBL" id="FP929056">
    <property type="protein sequence ID" value="CBL28058.1"/>
    <property type="molecule type" value="Genomic_DNA"/>
</dbReference>
<protein>
    <recommendedName>
        <fullName evidence="6">Transcription antitermination protein NusB</fullName>
    </recommendedName>
    <alternativeName>
        <fullName evidence="6">Antitermination factor NusB</fullName>
    </alternativeName>
</protein>
<evidence type="ECO:0000313" key="9">
    <source>
        <dbReference type="EMBL" id="CBL28058.1"/>
    </source>
</evidence>
<evidence type="ECO:0000256" key="7">
    <source>
        <dbReference type="SAM" id="MobiDB-lite"/>
    </source>
</evidence>
<dbReference type="AlphaFoldDB" id="A0AB94IWF4"/>
<dbReference type="HAMAP" id="MF_00073">
    <property type="entry name" value="NusB"/>
    <property type="match status" value="1"/>
</dbReference>
<evidence type="ECO:0000256" key="2">
    <source>
        <dbReference type="ARBA" id="ARBA00022814"/>
    </source>
</evidence>
<dbReference type="PANTHER" id="PTHR11078">
    <property type="entry name" value="N UTILIZATION SUBSTANCE PROTEIN B-RELATED"/>
    <property type="match status" value="1"/>
</dbReference>
<feature type="compositionally biased region" description="Basic residues" evidence="7">
    <location>
        <begin position="12"/>
        <end position="25"/>
    </location>
</feature>
<feature type="region of interest" description="Disordered" evidence="7">
    <location>
        <begin position="1"/>
        <end position="25"/>
    </location>
</feature>
<sequence length="180" mass="20108">METDVSEPARRAQSHHRSRQERGYAARRRARELAVQFLYSMECGPGQDLEEALELFLGAESCAEAEPPAVKEYCRALVRGTWSRRTEVDEVLLSVVTNWRPERMVAVDRAVLRLAVFEGFLDCALPFKSAISEAVNLARSFGTEDSARFVNGVLARVVRRLIPEERKEGGADGQGEDPQG</sequence>
<keyword evidence="5 6" id="KW-0804">Transcription</keyword>
<dbReference type="InterPro" id="IPR011605">
    <property type="entry name" value="NusB_fam"/>
</dbReference>
<keyword evidence="10" id="KW-1185">Reference proteome</keyword>
<gene>
    <name evidence="6" type="primary">nusB</name>
    <name evidence="9" type="ORF">SY1_07150</name>
</gene>
<dbReference type="Gene3D" id="1.10.940.10">
    <property type="entry name" value="NusB-like"/>
    <property type="match status" value="1"/>
</dbReference>
<keyword evidence="3 6" id="KW-0694">RNA-binding</keyword>
<reference evidence="10" key="1">
    <citation type="submission" date="2010-03" db="EMBL/GenBank/DDBJ databases">
        <title>The genome sequence of Synergistetes sp. SGP1.</title>
        <authorList>
            <consortium name="metaHIT consortium -- http://www.metahit.eu/"/>
            <person name="Pajon A."/>
            <person name="Turner K."/>
            <person name="Parkhill J."/>
            <person name="Wade W."/>
            <person name="Vartoukian S."/>
        </authorList>
    </citation>
    <scope>NUCLEOTIDE SEQUENCE [LARGE SCALE GENOMIC DNA]</scope>
    <source>
        <strain evidence="10">SGP1</strain>
    </source>
</reference>
<evidence type="ECO:0000259" key="8">
    <source>
        <dbReference type="Pfam" id="PF01029"/>
    </source>
</evidence>
<evidence type="ECO:0000313" key="10">
    <source>
        <dbReference type="Proteomes" id="UP000008957"/>
    </source>
</evidence>
<dbReference type="NCBIfam" id="TIGR01951">
    <property type="entry name" value="nusB"/>
    <property type="match status" value="1"/>
</dbReference>
<organism evidence="9 10">
    <name type="scientific">Fretibacterium fastidiosum</name>
    <dbReference type="NCBI Taxonomy" id="651822"/>
    <lineage>
        <taxon>Bacteria</taxon>
        <taxon>Thermotogati</taxon>
        <taxon>Synergistota</taxon>
        <taxon>Synergistia</taxon>
        <taxon>Synergistales</taxon>
        <taxon>Aminobacteriaceae</taxon>
        <taxon>Fretibacterium</taxon>
    </lineage>
</organism>